<evidence type="ECO:0000256" key="2">
    <source>
        <dbReference type="ARBA" id="ARBA00022475"/>
    </source>
</evidence>
<name>A0AAW2ANG5_CULAL</name>
<protein>
    <submittedName>
        <fullName evidence="8">Uncharacterized protein</fullName>
    </submittedName>
</protein>
<dbReference type="EMBL" id="JAWDJR010000005">
    <property type="protein sequence ID" value="KAK9975261.1"/>
    <property type="molecule type" value="Genomic_DNA"/>
</dbReference>
<keyword evidence="3" id="KW-0597">Phosphoprotein</keyword>
<dbReference type="Proteomes" id="UP001479290">
    <property type="component" value="Unassembled WGS sequence"/>
</dbReference>
<comment type="subcellular location">
    <subcellularLocation>
        <location evidence="1">Cell membrane</location>
        <topology evidence="1">Lipid-anchor</topology>
        <orientation evidence="1">Cytoplasmic side</orientation>
    </subcellularLocation>
</comment>
<evidence type="ECO:0000256" key="3">
    <source>
        <dbReference type="ARBA" id="ARBA00022553"/>
    </source>
</evidence>
<dbReference type="GO" id="GO:0005886">
    <property type="term" value="C:plasma membrane"/>
    <property type="evidence" value="ECO:0007669"/>
    <property type="project" value="UniProtKB-SubCell"/>
</dbReference>
<evidence type="ECO:0000256" key="6">
    <source>
        <dbReference type="ARBA" id="ARBA00023288"/>
    </source>
</evidence>
<dbReference type="PANTHER" id="PTHR10498:SF10">
    <property type="entry name" value="PALM2 AND AKAP2 FUSION-RELATED"/>
    <property type="match status" value="1"/>
</dbReference>
<accession>A0AAW2ANG5</accession>
<evidence type="ECO:0000256" key="1">
    <source>
        <dbReference type="ARBA" id="ARBA00004342"/>
    </source>
</evidence>
<evidence type="ECO:0000313" key="8">
    <source>
        <dbReference type="EMBL" id="KAK9975261.1"/>
    </source>
</evidence>
<keyword evidence="2" id="KW-1003">Cell membrane</keyword>
<reference evidence="8 9" key="1">
    <citation type="submission" date="2024-05" db="EMBL/GenBank/DDBJ databases">
        <title>A high-quality chromosomal-level genome assembly of Topmouth culter (Culter alburnus).</title>
        <authorList>
            <person name="Zhao H."/>
        </authorList>
    </citation>
    <scope>NUCLEOTIDE SEQUENCE [LARGE SCALE GENOMIC DNA]</scope>
    <source>
        <strain evidence="8">CATC2023</strain>
        <tissue evidence="8">Muscle</tissue>
    </source>
</reference>
<keyword evidence="4" id="KW-0175">Coiled coil</keyword>
<keyword evidence="9" id="KW-1185">Reference proteome</keyword>
<sequence length="229" mass="25280">MISEGSCDTEDWSSIGKTTCVKKQKCMMNNSQKAGKLFRDPQKTIFEPELTLEVTADDGRKSNLTEVAANGVIENAVNEQTCNVWSVSNLQNLKEMQYLHHEAEDSLIDASLDMDKSSLMGFIDSSNLESSEDVQTVPCIQVDVKTDVVLIDEDDDDMSLRERTVTDMSTTDGNAAELVCGRLQSISSDSSHSLCDGQSQEQGSTMDTPHEEQELPKTHKRSCCLCVII</sequence>
<evidence type="ECO:0000256" key="4">
    <source>
        <dbReference type="ARBA" id="ARBA00023054"/>
    </source>
</evidence>
<keyword evidence="5" id="KW-0472">Membrane</keyword>
<keyword evidence="6" id="KW-0449">Lipoprotein</keyword>
<evidence type="ECO:0000256" key="7">
    <source>
        <dbReference type="SAM" id="MobiDB-lite"/>
    </source>
</evidence>
<feature type="region of interest" description="Disordered" evidence="7">
    <location>
        <begin position="190"/>
        <end position="214"/>
    </location>
</feature>
<evidence type="ECO:0000313" key="9">
    <source>
        <dbReference type="Proteomes" id="UP001479290"/>
    </source>
</evidence>
<gene>
    <name evidence="8" type="ORF">ABG768_023314</name>
</gene>
<comment type="caution">
    <text evidence="8">The sequence shown here is derived from an EMBL/GenBank/DDBJ whole genome shotgun (WGS) entry which is preliminary data.</text>
</comment>
<dbReference type="PANTHER" id="PTHR10498">
    <property type="entry name" value="PARALEMMIN-RELATED"/>
    <property type="match status" value="1"/>
</dbReference>
<evidence type="ECO:0000256" key="5">
    <source>
        <dbReference type="ARBA" id="ARBA00023136"/>
    </source>
</evidence>
<organism evidence="8 9">
    <name type="scientific">Culter alburnus</name>
    <name type="common">Topmouth culter</name>
    <dbReference type="NCBI Taxonomy" id="194366"/>
    <lineage>
        <taxon>Eukaryota</taxon>
        <taxon>Metazoa</taxon>
        <taxon>Chordata</taxon>
        <taxon>Craniata</taxon>
        <taxon>Vertebrata</taxon>
        <taxon>Euteleostomi</taxon>
        <taxon>Actinopterygii</taxon>
        <taxon>Neopterygii</taxon>
        <taxon>Teleostei</taxon>
        <taxon>Ostariophysi</taxon>
        <taxon>Cypriniformes</taxon>
        <taxon>Xenocyprididae</taxon>
        <taxon>Xenocypridinae</taxon>
        <taxon>Culter</taxon>
    </lineage>
</organism>
<dbReference type="AlphaFoldDB" id="A0AAW2ANG5"/>
<proteinExistence type="predicted"/>
<feature type="compositionally biased region" description="Polar residues" evidence="7">
    <location>
        <begin position="196"/>
        <end position="207"/>
    </location>
</feature>